<dbReference type="Proteomes" id="UP000595897">
    <property type="component" value="Chromosome"/>
</dbReference>
<reference evidence="4 5" key="1">
    <citation type="submission" date="2020-11" db="EMBL/GenBank/DDBJ databases">
        <title>Draft genome sequencing of a Lachnospiraceae strain isolated from anoxic soil subjected to BSD treatment.</title>
        <authorList>
            <person name="Uek A."/>
            <person name="Tonouchi A."/>
        </authorList>
    </citation>
    <scope>NUCLEOTIDE SEQUENCE [LARGE SCALE GENOMIC DNA]</scope>
    <source>
        <strain evidence="4 5">TB5</strain>
    </source>
</reference>
<evidence type="ECO:0000313" key="5">
    <source>
        <dbReference type="Proteomes" id="UP000595897"/>
    </source>
</evidence>
<accession>A0A7R7EPH2</accession>
<dbReference type="EMBL" id="AP024169">
    <property type="protein sequence ID" value="BCN32608.1"/>
    <property type="molecule type" value="Genomic_DNA"/>
</dbReference>
<evidence type="ECO:0000259" key="3">
    <source>
        <dbReference type="Pfam" id="PF14659"/>
    </source>
</evidence>
<evidence type="ECO:0000256" key="2">
    <source>
        <dbReference type="ARBA" id="ARBA00023125"/>
    </source>
</evidence>
<dbReference type="KEGG" id="ahb:bsdtb5_39030"/>
<gene>
    <name evidence="4" type="ORF">bsdtb5_39030</name>
</gene>
<evidence type="ECO:0000313" key="4">
    <source>
        <dbReference type="EMBL" id="BCN32608.1"/>
    </source>
</evidence>
<organism evidence="4 5">
    <name type="scientific">Anaeromicropila herbilytica</name>
    <dbReference type="NCBI Taxonomy" id="2785025"/>
    <lineage>
        <taxon>Bacteria</taxon>
        <taxon>Bacillati</taxon>
        <taxon>Bacillota</taxon>
        <taxon>Clostridia</taxon>
        <taxon>Lachnospirales</taxon>
        <taxon>Lachnospiraceae</taxon>
        <taxon>Anaeromicropila</taxon>
    </lineage>
</organism>
<name>A0A7R7EPH2_9FIRM</name>
<dbReference type="Gene3D" id="1.10.150.130">
    <property type="match status" value="1"/>
</dbReference>
<comment type="similarity">
    <text evidence="1">Belongs to the 'phage' integrase family.</text>
</comment>
<proteinExistence type="inferred from homology"/>
<dbReference type="InterPro" id="IPR010998">
    <property type="entry name" value="Integrase_recombinase_N"/>
</dbReference>
<keyword evidence="2" id="KW-0238">DNA-binding</keyword>
<dbReference type="GO" id="GO:0015074">
    <property type="term" value="P:DNA integration"/>
    <property type="evidence" value="ECO:0007669"/>
    <property type="project" value="InterPro"/>
</dbReference>
<dbReference type="AlphaFoldDB" id="A0A7R7EPH2"/>
<dbReference type="Pfam" id="PF14659">
    <property type="entry name" value="Phage_int_SAM_3"/>
    <property type="match status" value="1"/>
</dbReference>
<keyword evidence="5" id="KW-1185">Reference proteome</keyword>
<feature type="domain" description="Integrase SAM-like N-terminal" evidence="3">
    <location>
        <begin position="16"/>
        <end position="68"/>
    </location>
</feature>
<protein>
    <recommendedName>
        <fullName evidence="3">Integrase SAM-like N-terminal domain-containing protein</fullName>
    </recommendedName>
</protein>
<dbReference type="GO" id="GO:0003677">
    <property type="term" value="F:DNA binding"/>
    <property type="evidence" value="ECO:0007669"/>
    <property type="project" value="UniProtKB-KW"/>
</dbReference>
<dbReference type="SUPFAM" id="SSF56349">
    <property type="entry name" value="DNA breaking-rejoining enzymes"/>
    <property type="match status" value="1"/>
</dbReference>
<evidence type="ECO:0000256" key="1">
    <source>
        <dbReference type="ARBA" id="ARBA00008857"/>
    </source>
</evidence>
<sequence>MGVAFSYEERSKLEMTFDDFVEVYTRDMKLKLKENTWITKEAVINSKILSYFKDKKVKDIKPTDIIQW</sequence>
<dbReference type="InterPro" id="IPR004107">
    <property type="entry name" value="Integrase_SAM-like_N"/>
</dbReference>
<dbReference type="InterPro" id="IPR011010">
    <property type="entry name" value="DNA_brk_join_enz"/>
</dbReference>